<dbReference type="InterPro" id="IPR057708">
    <property type="entry name" value="DUF7948"/>
</dbReference>
<evidence type="ECO:0000259" key="2">
    <source>
        <dbReference type="Pfam" id="PF25778"/>
    </source>
</evidence>
<sequence length="369" mass="38509">MAARLRIGLTTANLAMMLAGLLGAAMLTVALAASHGSGSVVGSVASPEAAVQEAMAKLPLYFIKNEGQADRRVSYYLQGGNTSLYFTSKGVTFALTEKGETSTAANPGAAATPKTPAPGSRATNRRWAVKQEFLGANPASRPSGQQLTDARVSYFKGPRSKWKTDLPTYSKVTYPDLWPGIDLVYSGNASKLEYTMVVKPGADPEQIRLAYRGASSVKLNSAGQLAISTPVGGFRDDKPFAYQRTDGQRVQVPADYDLASRARAGSRSYGFNVGAYDKTKPLVIDPVVLDYAGYIGGSGDDEGNGIAVDASGSAYVTGQTNSTEASFPKTVGPDLTYNGGSDAFVAKVKADGTGLDYAGYIGGSNPTSG</sequence>
<dbReference type="InterPro" id="IPR010620">
    <property type="entry name" value="SBBP_repeat"/>
</dbReference>
<gene>
    <name evidence="3" type="ORF">LCGC14_2452240</name>
</gene>
<name>A0A0F9DSX3_9ZZZZ</name>
<evidence type="ECO:0000313" key="3">
    <source>
        <dbReference type="EMBL" id="KKL20761.1"/>
    </source>
</evidence>
<feature type="region of interest" description="Disordered" evidence="1">
    <location>
        <begin position="102"/>
        <end position="123"/>
    </location>
</feature>
<reference evidence="3" key="1">
    <citation type="journal article" date="2015" name="Nature">
        <title>Complex archaea that bridge the gap between prokaryotes and eukaryotes.</title>
        <authorList>
            <person name="Spang A."/>
            <person name="Saw J.H."/>
            <person name="Jorgensen S.L."/>
            <person name="Zaremba-Niedzwiedzka K."/>
            <person name="Martijn J."/>
            <person name="Lind A.E."/>
            <person name="van Eijk R."/>
            <person name="Schleper C."/>
            <person name="Guy L."/>
            <person name="Ettema T.J."/>
        </authorList>
    </citation>
    <scope>NUCLEOTIDE SEQUENCE</scope>
</reference>
<evidence type="ECO:0000256" key="1">
    <source>
        <dbReference type="SAM" id="MobiDB-lite"/>
    </source>
</evidence>
<feature type="compositionally biased region" description="Low complexity" evidence="1">
    <location>
        <begin position="102"/>
        <end position="118"/>
    </location>
</feature>
<comment type="caution">
    <text evidence="3">The sequence shown here is derived from an EMBL/GenBank/DDBJ whole genome shotgun (WGS) entry which is preliminary data.</text>
</comment>
<dbReference type="EMBL" id="LAZR01037971">
    <property type="protein sequence ID" value="KKL20761.1"/>
    <property type="molecule type" value="Genomic_DNA"/>
</dbReference>
<organism evidence="3">
    <name type="scientific">marine sediment metagenome</name>
    <dbReference type="NCBI Taxonomy" id="412755"/>
    <lineage>
        <taxon>unclassified sequences</taxon>
        <taxon>metagenomes</taxon>
        <taxon>ecological metagenomes</taxon>
    </lineage>
</organism>
<dbReference type="InterPro" id="IPR052918">
    <property type="entry name" value="Motility_Chemotaxis_Reg"/>
</dbReference>
<dbReference type="PANTHER" id="PTHR35580">
    <property type="entry name" value="CELL SURFACE GLYCOPROTEIN (S-LAYER PROTEIN)-LIKE PROTEIN"/>
    <property type="match status" value="1"/>
</dbReference>
<protein>
    <recommendedName>
        <fullName evidence="2">DUF7948 domain-containing protein</fullName>
    </recommendedName>
</protein>
<dbReference type="AlphaFoldDB" id="A0A0F9DSX3"/>
<feature type="domain" description="DUF7948" evidence="2">
    <location>
        <begin position="62"/>
        <end position="287"/>
    </location>
</feature>
<dbReference type="Pfam" id="PF25778">
    <property type="entry name" value="DUF7948"/>
    <property type="match status" value="1"/>
</dbReference>
<dbReference type="PANTHER" id="PTHR35580:SF1">
    <property type="entry name" value="PHYTASE-LIKE DOMAIN-CONTAINING PROTEIN"/>
    <property type="match status" value="1"/>
</dbReference>
<accession>A0A0F9DSX3</accession>
<proteinExistence type="predicted"/>
<dbReference type="Pfam" id="PF06739">
    <property type="entry name" value="SBBP"/>
    <property type="match status" value="1"/>
</dbReference>